<dbReference type="InterPro" id="IPR013148">
    <property type="entry name" value="Glyco_hydro_32_N"/>
</dbReference>
<evidence type="ECO:0000256" key="4">
    <source>
        <dbReference type="ARBA" id="ARBA00023295"/>
    </source>
</evidence>
<dbReference type="InterPro" id="IPR001362">
    <property type="entry name" value="Glyco_hydro_32"/>
</dbReference>
<evidence type="ECO:0000256" key="2">
    <source>
        <dbReference type="ARBA" id="ARBA00012758"/>
    </source>
</evidence>
<dbReference type="PANTHER" id="PTHR43101">
    <property type="entry name" value="BETA-FRUCTOSIDASE"/>
    <property type="match status" value="1"/>
</dbReference>
<dbReference type="EMBL" id="QSON01000020">
    <property type="protein sequence ID" value="RGI97314.1"/>
    <property type="molecule type" value="Genomic_DNA"/>
</dbReference>
<dbReference type="AlphaFoldDB" id="A0A374P0X7"/>
<comment type="similarity">
    <text evidence="1">Belongs to the glycosyl hydrolase 32 family.</text>
</comment>
<comment type="caution">
    <text evidence="6">The sequence shown here is derived from an EMBL/GenBank/DDBJ whole genome shotgun (WGS) entry which is preliminary data.</text>
</comment>
<evidence type="ECO:0000313" key="6">
    <source>
        <dbReference type="EMBL" id="RGI97314.1"/>
    </source>
</evidence>
<dbReference type="RefSeq" id="WP_117633147.1">
    <property type="nucleotide sequence ID" value="NZ_QSON01000020.1"/>
</dbReference>
<feature type="domain" description="Glycosyl hydrolase family 32 N-terminal" evidence="5">
    <location>
        <begin position="18"/>
        <end position="284"/>
    </location>
</feature>
<accession>A0A374P0X7</accession>
<proteinExistence type="inferred from homology"/>
<dbReference type="InterPro" id="IPR023296">
    <property type="entry name" value="Glyco_hydro_beta-prop_sf"/>
</dbReference>
<dbReference type="GO" id="GO:0005975">
    <property type="term" value="P:carbohydrate metabolic process"/>
    <property type="evidence" value="ECO:0007669"/>
    <property type="project" value="InterPro"/>
</dbReference>
<dbReference type="GO" id="GO:0004564">
    <property type="term" value="F:beta-fructofuranosidase activity"/>
    <property type="evidence" value="ECO:0007669"/>
    <property type="project" value="UniProtKB-EC"/>
</dbReference>
<name>A0A374P0X7_9FIRM</name>
<gene>
    <name evidence="6" type="ORF">DXD79_28220</name>
</gene>
<keyword evidence="4" id="KW-0326">Glycosidase</keyword>
<evidence type="ECO:0000313" key="7">
    <source>
        <dbReference type="Proteomes" id="UP000263014"/>
    </source>
</evidence>
<dbReference type="PANTHER" id="PTHR43101:SF1">
    <property type="entry name" value="BETA-FRUCTOSIDASE"/>
    <property type="match status" value="1"/>
</dbReference>
<dbReference type="Proteomes" id="UP000263014">
    <property type="component" value="Unassembled WGS sequence"/>
</dbReference>
<dbReference type="Gene3D" id="2.60.120.560">
    <property type="entry name" value="Exo-inulinase, domain 1"/>
    <property type="match status" value="1"/>
</dbReference>
<dbReference type="Pfam" id="PF00251">
    <property type="entry name" value="Glyco_hydro_32N"/>
    <property type="match status" value="1"/>
</dbReference>
<organism evidence="6 7">
    <name type="scientific">Hungatella hathewayi</name>
    <dbReference type="NCBI Taxonomy" id="154046"/>
    <lineage>
        <taxon>Bacteria</taxon>
        <taxon>Bacillati</taxon>
        <taxon>Bacillota</taxon>
        <taxon>Clostridia</taxon>
        <taxon>Lachnospirales</taxon>
        <taxon>Lachnospiraceae</taxon>
        <taxon>Hungatella</taxon>
    </lineage>
</organism>
<dbReference type="EC" id="3.2.1.26" evidence="2"/>
<keyword evidence="3 6" id="KW-0378">Hydrolase</keyword>
<dbReference type="CDD" id="cd08995">
    <property type="entry name" value="GH32_EcAec43-like"/>
    <property type="match status" value="1"/>
</dbReference>
<evidence type="ECO:0000256" key="1">
    <source>
        <dbReference type="ARBA" id="ARBA00009902"/>
    </source>
</evidence>
<reference evidence="6 7" key="1">
    <citation type="submission" date="2018-08" db="EMBL/GenBank/DDBJ databases">
        <title>A genome reference for cultivated species of the human gut microbiota.</title>
        <authorList>
            <person name="Zou Y."/>
            <person name="Xue W."/>
            <person name="Luo G."/>
        </authorList>
    </citation>
    <scope>NUCLEOTIDE SEQUENCE [LARGE SCALE GENOMIC DNA]</scope>
    <source>
        <strain evidence="6 7">TM09-12</strain>
    </source>
</reference>
<evidence type="ECO:0000256" key="3">
    <source>
        <dbReference type="ARBA" id="ARBA00022801"/>
    </source>
</evidence>
<dbReference type="SUPFAM" id="SSF75005">
    <property type="entry name" value="Arabinanase/levansucrase/invertase"/>
    <property type="match status" value="1"/>
</dbReference>
<dbReference type="InterPro" id="IPR013320">
    <property type="entry name" value="ConA-like_dom_sf"/>
</dbReference>
<dbReference type="Gene3D" id="2.115.10.20">
    <property type="entry name" value="Glycosyl hydrolase domain, family 43"/>
    <property type="match status" value="1"/>
</dbReference>
<sequence length="465" mass="54261">MQNIYYQPEGYAFGDCMPFYKDGKFYLYHQRDTRNPGPFGEPFGWALAVTEDFVHYEDKGEVLLRGEDTEQDQFIFAGSVFEGEGQYHAFYTGYNRDFAAEGKDAQVLMHATSDDLLHWTKSADKLKLPPQMGYDPNDWRDPYVLWNEDSKEYILILGAHKQDNRQIKTGCTVYFTSNDLEHWEFKGDFWAPNMFCMHEMPDLFCIGDWWYLLTTEYSENNKTIYRKSRSIFGPWQMPDDDAFDGRAYYAARSCGDSEHRYLFGWVASKDQDMDINNWIWGGTLVVHELVQKENGDLKVKMPDSVHNAFVEKISNDLFEEKVIKIDSGINEVIIEECDEETFLFETVVSFKSGTHAFGINIFEEKETGDAYRFEIEIKNRKVDFNRTPNLPWFRYMAQGSERPLFLEAEKEYLLQVVVDGTVVTLYLNNTALNVRAYEPKGKNISLYVKDGSVNIKNPRLYLLKN</sequence>
<evidence type="ECO:0000259" key="5">
    <source>
        <dbReference type="Pfam" id="PF00251"/>
    </source>
</evidence>
<dbReference type="InterPro" id="IPR051214">
    <property type="entry name" value="GH32_Enzymes"/>
</dbReference>
<dbReference type="SUPFAM" id="SSF49899">
    <property type="entry name" value="Concanavalin A-like lectins/glucanases"/>
    <property type="match status" value="1"/>
</dbReference>
<protein>
    <recommendedName>
        <fullName evidence="2">beta-fructofuranosidase</fullName>
        <ecNumber evidence="2">3.2.1.26</ecNumber>
    </recommendedName>
</protein>
<dbReference type="SMART" id="SM00640">
    <property type="entry name" value="Glyco_32"/>
    <property type="match status" value="1"/>
</dbReference>